<dbReference type="GO" id="GO:0006351">
    <property type="term" value="P:DNA-templated transcription"/>
    <property type="evidence" value="ECO:0007669"/>
    <property type="project" value="InterPro"/>
</dbReference>
<keyword evidence="2" id="KW-0479">Metal-binding</keyword>
<evidence type="ECO:0000259" key="8">
    <source>
        <dbReference type="Pfam" id="PF04082"/>
    </source>
</evidence>
<feature type="region of interest" description="Disordered" evidence="7">
    <location>
        <begin position="455"/>
        <end position="480"/>
    </location>
</feature>
<dbReference type="Pfam" id="PF04082">
    <property type="entry name" value="Fungal_trans"/>
    <property type="match status" value="1"/>
</dbReference>
<sequence length="706" mass="80600">MGEGPPFNAPIVEHSHQSTSHVLVDTWNVDSAVLSNAQIGSTVSTDTYPALNDDLSWTTRPPWDMNFHFNSNGMMGSLGGIWNNRTDTFPFLQTLEPFLSPLNCLEIEPDIVENAPELPSAVMEESSSRIFPRHRTSRAEPCLEFPSCQSTHLQQAEAEVFGHVSEISASSIEALRLFYMTQRQELPSRFISTRILCTFVDLYFEYFDAQFPLLHPHRLEASGLHWTLLLATATIGSQYSDIENAHEYRASLCDLLKRSMQLSDLEDIKEMNISIAQSVFLYDVFLMFSGSRKDKTILQYRKNILITICRKLRRNRDAQVASELEERTTHDEWLSWLSIEEEVRLLSCVYVLECLGFVFMEFPTILAPSDLLQRLPCPTRLWQCRDAPAWKAIIGTLSPVTYRQSQPKSKSEWLESLRGPDIFRLKVTLLGSYVDEKTLQHQLQSSRFLQSSFSSYLNPPSERDSRGSSTRDYRGLPDPSHVESPLLSSLFESLEYETFEAAVVSNGEGAETLIHVLAILRHVPLKILYSATGWETNTDQMAASRTSLRNFFQRKRDTARKVMWHATCIFRTTRKTHRFACYDMLSLCVATCYIWSYDQLRPAPVCQSDGISQPRKKRPIIRLDQLHDKSKIKEWVEHGDNSDIHLTGVGILNQSDHGVRFLKDVERTFFSQIAWKGLSRALACCLVQLGQNGEQILIPDPCEMGD</sequence>
<dbReference type="EMBL" id="KI912110">
    <property type="protein sequence ID" value="ETS85314.1"/>
    <property type="molecule type" value="Genomic_DNA"/>
</dbReference>
<dbReference type="Proteomes" id="UP000030651">
    <property type="component" value="Unassembled WGS sequence"/>
</dbReference>
<gene>
    <name evidence="9" type="ORF">PFICI_03339</name>
</gene>
<dbReference type="eggNOG" id="ENOG502SJ81">
    <property type="taxonomic scope" value="Eukaryota"/>
</dbReference>
<keyword evidence="4" id="KW-0863">Zinc-finger</keyword>
<dbReference type="KEGG" id="pfy:PFICI_03339"/>
<dbReference type="PANTHER" id="PTHR40626">
    <property type="entry name" value="MIP31509P"/>
    <property type="match status" value="1"/>
</dbReference>
<keyword evidence="3" id="KW-0677">Repeat</keyword>
<keyword evidence="6" id="KW-0539">Nucleus</keyword>
<dbReference type="InterPro" id="IPR051059">
    <property type="entry name" value="VerF-like"/>
</dbReference>
<accession>W3XH42</accession>
<evidence type="ECO:0000256" key="1">
    <source>
        <dbReference type="ARBA" id="ARBA00004123"/>
    </source>
</evidence>
<dbReference type="OMA" id="EIHIWIA"/>
<feature type="compositionally biased region" description="Basic and acidic residues" evidence="7">
    <location>
        <begin position="461"/>
        <end position="475"/>
    </location>
</feature>
<organism evidence="9 10">
    <name type="scientific">Pestalotiopsis fici (strain W106-1 / CGMCC3.15140)</name>
    <dbReference type="NCBI Taxonomy" id="1229662"/>
    <lineage>
        <taxon>Eukaryota</taxon>
        <taxon>Fungi</taxon>
        <taxon>Dikarya</taxon>
        <taxon>Ascomycota</taxon>
        <taxon>Pezizomycotina</taxon>
        <taxon>Sordariomycetes</taxon>
        <taxon>Xylariomycetidae</taxon>
        <taxon>Amphisphaeriales</taxon>
        <taxon>Sporocadaceae</taxon>
        <taxon>Pestalotiopsis</taxon>
    </lineage>
</organism>
<feature type="domain" description="Xylanolytic transcriptional activator regulatory" evidence="8">
    <location>
        <begin position="201"/>
        <end position="393"/>
    </location>
</feature>
<evidence type="ECO:0000313" key="9">
    <source>
        <dbReference type="EMBL" id="ETS85314.1"/>
    </source>
</evidence>
<dbReference type="GO" id="GO:0008270">
    <property type="term" value="F:zinc ion binding"/>
    <property type="evidence" value="ECO:0007669"/>
    <property type="project" value="UniProtKB-KW"/>
</dbReference>
<dbReference type="OrthoDB" id="10018191at2759"/>
<dbReference type="RefSeq" id="XP_007830111.1">
    <property type="nucleotide sequence ID" value="XM_007831920.1"/>
</dbReference>
<evidence type="ECO:0000256" key="3">
    <source>
        <dbReference type="ARBA" id="ARBA00022737"/>
    </source>
</evidence>
<dbReference type="GO" id="GO:0000981">
    <property type="term" value="F:DNA-binding transcription factor activity, RNA polymerase II-specific"/>
    <property type="evidence" value="ECO:0007669"/>
    <property type="project" value="InterPro"/>
</dbReference>
<evidence type="ECO:0000313" key="10">
    <source>
        <dbReference type="Proteomes" id="UP000030651"/>
    </source>
</evidence>
<proteinExistence type="predicted"/>
<dbReference type="InParanoid" id="W3XH42"/>
<reference evidence="10" key="1">
    <citation type="journal article" date="2015" name="BMC Genomics">
        <title>Genomic and transcriptomic analysis of the endophytic fungus Pestalotiopsis fici reveals its lifestyle and high potential for synthesis of natural products.</title>
        <authorList>
            <person name="Wang X."/>
            <person name="Zhang X."/>
            <person name="Liu L."/>
            <person name="Xiang M."/>
            <person name="Wang W."/>
            <person name="Sun X."/>
            <person name="Che Y."/>
            <person name="Guo L."/>
            <person name="Liu G."/>
            <person name="Guo L."/>
            <person name="Wang C."/>
            <person name="Yin W.B."/>
            <person name="Stadler M."/>
            <person name="Zhang X."/>
            <person name="Liu X."/>
        </authorList>
    </citation>
    <scope>NUCLEOTIDE SEQUENCE [LARGE SCALE GENOMIC DNA]</scope>
    <source>
        <strain evidence="10">W106-1 / CGMCC3.15140</strain>
    </source>
</reference>
<protein>
    <recommendedName>
        <fullName evidence="8">Xylanolytic transcriptional activator regulatory domain-containing protein</fullName>
    </recommendedName>
</protein>
<dbReference type="GO" id="GO:0000978">
    <property type="term" value="F:RNA polymerase II cis-regulatory region sequence-specific DNA binding"/>
    <property type="evidence" value="ECO:0007669"/>
    <property type="project" value="InterPro"/>
</dbReference>
<name>W3XH42_PESFW</name>
<evidence type="ECO:0000256" key="2">
    <source>
        <dbReference type="ARBA" id="ARBA00022723"/>
    </source>
</evidence>
<keyword evidence="5" id="KW-0862">Zinc</keyword>
<dbReference type="CDD" id="cd12148">
    <property type="entry name" value="fungal_TF_MHR"/>
    <property type="match status" value="1"/>
</dbReference>
<dbReference type="GeneID" id="19268352"/>
<dbReference type="GO" id="GO:0000785">
    <property type="term" value="C:chromatin"/>
    <property type="evidence" value="ECO:0007669"/>
    <property type="project" value="TreeGrafter"/>
</dbReference>
<comment type="subcellular location">
    <subcellularLocation>
        <location evidence="1">Nucleus</location>
    </subcellularLocation>
</comment>
<evidence type="ECO:0000256" key="5">
    <source>
        <dbReference type="ARBA" id="ARBA00022833"/>
    </source>
</evidence>
<keyword evidence="10" id="KW-1185">Reference proteome</keyword>
<dbReference type="GO" id="GO:0005634">
    <property type="term" value="C:nucleus"/>
    <property type="evidence" value="ECO:0007669"/>
    <property type="project" value="UniProtKB-SubCell"/>
</dbReference>
<dbReference type="PANTHER" id="PTHR40626:SF11">
    <property type="entry name" value="ZINC FINGER PROTEIN YPR022C"/>
    <property type="match status" value="1"/>
</dbReference>
<dbReference type="AlphaFoldDB" id="W3XH42"/>
<evidence type="ECO:0000256" key="4">
    <source>
        <dbReference type="ARBA" id="ARBA00022771"/>
    </source>
</evidence>
<evidence type="ECO:0000256" key="7">
    <source>
        <dbReference type="SAM" id="MobiDB-lite"/>
    </source>
</evidence>
<evidence type="ECO:0000256" key="6">
    <source>
        <dbReference type="ARBA" id="ARBA00023242"/>
    </source>
</evidence>
<dbReference type="HOGENOM" id="CLU_003864_3_0_1"/>
<dbReference type="InterPro" id="IPR007219">
    <property type="entry name" value="XnlR_reg_dom"/>
</dbReference>